<dbReference type="InterPro" id="IPR013022">
    <property type="entry name" value="Xyl_isomerase-like_TIM-brl"/>
</dbReference>
<dbReference type="GO" id="GO:0016853">
    <property type="term" value="F:isomerase activity"/>
    <property type="evidence" value="ECO:0007669"/>
    <property type="project" value="UniProtKB-KW"/>
</dbReference>
<dbReference type="Pfam" id="PF01261">
    <property type="entry name" value="AP_endonuc_2"/>
    <property type="match status" value="1"/>
</dbReference>
<evidence type="ECO:0000256" key="2">
    <source>
        <dbReference type="ARBA" id="ARBA00023277"/>
    </source>
</evidence>
<keyword evidence="7" id="KW-0413">Isomerase</keyword>
<dbReference type="InterPro" id="IPR045959">
    <property type="entry name" value="CGDB"/>
</dbReference>
<dbReference type="InterPro" id="IPR050312">
    <property type="entry name" value="IolE/XylAMocC-like"/>
</dbReference>
<reference evidence="7 8" key="1">
    <citation type="submission" date="2016-09" db="EMBL/GenBank/DDBJ databases">
        <authorList>
            <person name="Capua I."/>
            <person name="De Benedictis P."/>
            <person name="Joannis T."/>
            <person name="Lombin L.H."/>
            <person name="Cattoli G."/>
        </authorList>
    </citation>
    <scope>NUCLEOTIDE SEQUENCE [LARGE SCALE GENOMIC DNA]</scope>
    <source>
        <strain evidence="7 8">GluBS11</strain>
    </source>
</reference>
<evidence type="ECO:0000256" key="4">
    <source>
        <dbReference type="ARBA" id="ARBA00047208"/>
    </source>
</evidence>
<protein>
    <recommendedName>
        <fullName evidence="4">C-deglycosylation enzyme beta subunit</fullName>
    </recommendedName>
</protein>
<dbReference type="RefSeq" id="WP_091235580.1">
    <property type="nucleotide sequence ID" value="NZ_FMKA01000022.1"/>
</dbReference>
<dbReference type="OrthoDB" id="3520171at2"/>
<keyword evidence="2" id="KW-0119">Carbohydrate metabolism</keyword>
<evidence type="ECO:0000259" key="6">
    <source>
        <dbReference type="Pfam" id="PF19906"/>
    </source>
</evidence>
<comment type="similarity">
    <text evidence="3">Belongs to the C-glycoside deglycosidase beta subunit family.</text>
</comment>
<gene>
    <name evidence="7" type="ORF">SAMN05421730_102227</name>
</gene>
<dbReference type="InterPro" id="IPR036237">
    <property type="entry name" value="Xyl_isomerase-like_sf"/>
</dbReference>
<dbReference type="GO" id="GO:0016829">
    <property type="term" value="F:lyase activity"/>
    <property type="evidence" value="ECO:0007669"/>
    <property type="project" value="UniProtKB-KW"/>
</dbReference>
<evidence type="ECO:0000313" key="8">
    <source>
        <dbReference type="Proteomes" id="UP000199315"/>
    </source>
</evidence>
<accession>A0A1D3TWE6</accession>
<evidence type="ECO:0000256" key="3">
    <source>
        <dbReference type="ARBA" id="ARBA00046336"/>
    </source>
</evidence>
<feature type="domain" description="C-glycoside deglycosidase beta subunit" evidence="6">
    <location>
        <begin position="10"/>
        <end position="120"/>
    </location>
</feature>
<dbReference type="Gene3D" id="3.20.20.150">
    <property type="entry name" value="Divalent-metal-dependent TIM barrel enzymes"/>
    <property type="match status" value="1"/>
</dbReference>
<evidence type="ECO:0000256" key="1">
    <source>
        <dbReference type="ARBA" id="ARBA00023239"/>
    </source>
</evidence>
<dbReference type="PANTHER" id="PTHR12110">
    <property type="entry name" value="HYDROXYPYRUVATE ISOMERASE"/>
    <property type="match status" value="1"/>
</dbReference>
<dbReference type="Proteomes" id="UP000199315">
    <property type="component" value="Unassembled WGS sequence"/>
</dbReference>
<proteinExistence type="inferred from homology"/>
<dbReference type="STRING" id="1619234.SAMN05421730_102227"/>
<sequence length="495" mass="56357">MSTEYMKLGFENLVLDENNFYNVKIGGNTVGFNLGLRINYYRSLPLSCLEKLNVTVDGQLIPQHLMLLFINGKKFSMQQVPQLFAECWGIRETADLVIYNSGLPDGEHQVDVEMIFRCPYMQFAPRVYGKIDSSASKKMVLKQGPSEIKRTMPLPNLDVEPVGGQSMGGIDFAVSLYGFTERFIADDGYGFEEMFKDLNRVGIRKFEIVGAQMFSSYPYVTDGEIEELLSLARKYGVEPFSYGGYADVGKFSDHDMSDEEMMNELVFEMMTARRLGCSYMRAPSFPARLWPMVDMFARIYDLKVGYEIHAPERPGDSHIQELAKVFKELNSAHVGFIPDFGSYIERPNQLSYDRFLEMGAKSELLDFIIENRWAGYTFATICEKLSSMGGGNAEKAAAADWFGFMSFAPADLDGFRSIMPYALYFHGKFYHIGEDCVETTIPYEELFRIILDSGFKGTVLTEYEGHAFYRNDAVEQIERHLIMEKNILEKLQGIS</sequence>
<dbReference type="PANTHER" id="PTHR12110:SF53">
    <property type="entry name" value="BLR5974 PROTEIN"/>
    <property type="match status" value="1"/>
</dbReference>
<dbReference type="AlphaFoldDB" id="A0A1D3TWE6"/>
<name>A0A1D3TWE6_9FIRM</name>
<dbReference type="EMBL" id="FMKA01000022">
    <property type="protein sequence ID" value="SCP98549.1"/>
    <property type="molecule type" value="Genomic_DNA"/>
</dbReference>
<dbReference type="SUPFAM" id="SSF51658">
    <property type="entry name" value="Xylose isomerase-like"/>
    <property type="match status" value="1"/>
</dbReference>
<organism evidence="7 8">
    <name type="scientific">Anaerobium acetethylicum</name>
    <dbReference type="NCBI Taxonomy" id="1619234"/>
    <lineage>
        <taxon>Bacteria</taxon>
        <taxon>Bacillati</taxon>
        <taxon>Bacillota</taxon>
        <taxon>Clostridia</taxon>
        <taxon>Lachnospirales</taxon>
        <taxon>Lachnospiraceae</taxon>
        <taxon>Anaerobium</taxon>
    </lineage>
</organism>
<feature type="domain" description="Xylose isomerase-like TIM barrel" evidence="5">
    <location>
        <begin position="196"/>
        <end position="472"/>
    </location>
</feature>
<keyword evidence="1" id="KW-0456">Lyase</keyword>
<evidence type="ECO:0000313" key="7">
    <source>
        <dbReference type="EMBL" id="SCP98549.1"/>
    </source>
</evidence>
<evidence type="ECO:0000259" key="5">
    <source>
        <dbReference type="Pfam" id="PF01261"/>
    </source>
</evidence>
<dbReference type="Pfam" id="PF19906">
    <property type="entry name" value="CGDB"/>
    <property type="match status" value="1"/>
</dbReference>
<keyword evidence="8" id="KW-1185">Reference proteome</keyword>